<dbReference type="EMBL" id="CM026423">
    <property type="protein sequence ID" value="KAG0582705.1"/>
    <property type="molecule type" value="Genomic_DNA"/>
</dbReference>
<gene>
    <name evidence="2" type="ORF">KC19_3G078700</name>
</gene>
<accession>A0A8T0II71</accession>
<organism evidence="2 3">
    <name type="scientific">Ceratodon purpureus</name>
    <name type="common">Fire moss</name>
    <name type="synonym">Dicranum purpureum</name>
    <dbReference type="NCBI Taxonomy" id="3225"/>
    <lineage>
        <taxon>Eukaryota</taxon>
        <taxon>Viridiplantae</taxon>
        <taxon>Streptophyta</taxon>
        <taxon>Embryophyta</taxon>
        <taxon>Bryophyta</taxon>
        <taxon>Bryophytina</taxon>
        <taxon>Bryopsida</taxon>
        <taxon>Dicranidae</taxon>
        <taxon>Pseudoditrichales</taxon>
        <taxon>Ditrichaceae</taxon>
        <taxon>Ceratodon</taxon>
    </lineage>
</organism>
<evidence type="ECO:0000313" key="3">
    <source>
        <dbReference type="Proteomes" id="UP000822688"/>
    </source>
</evidence>
<protein>
    <submittedName>
        <fullName evidence="2">Uncharacterized protein</fullName>
    </submittedName>
</protein>
<dbReference type="AlphaFoldDB" id="A0A8T0II71"/>
<proteinExistence type="predicted"/>
<sequence length="197" mass="22806">MRAQRPKKSTAARSSKNRSKTIPSSIGKSCKLLKPCKPKKRVRTGVKLCEHKPVKRYKLIKSCELKKQMNMCNKPGRPPKTPNLKLKGSRSMTKPLKNHKELKRLKTHKFRQRKAYKKPLRIKFQTQKLGRRPKMSMMDVDDPEECPSSDSSSLNLSDPVIVPRKTSNKRPMGFRALLCRLFGLGTKRRPRPQPFQF</sequence>
<feature type="region of interest" description="Disordered" evidence="1">
    <location>
        <begin position="131"/>
        <end position="167"/>
    </location>
</feature>
<evidence type="ECO:0000313" key="2">
    <source>
        <dbReference type="EMBL" id="KAG0582705.1"/>
    </source>
</evidence>
<name>A0A8T0II71_CERPU</name>
<feature type="region of interest" description="Disordered" evidence="1">
    <location>
        <begin position="72"/>
        <end position="91"/>
    </location>
</feature>
<reference evidence="2" key="1">
    <citation type="submission" date="2020-06" db="EMBL/GenBank/DDBJ databases">
        <title>WGS assembly of Ceratodon purpureus strain R40.</title>
        <authorList>
            <person name="Carey S.B."/>
            <person name="Jenkins J."/>
            <person name="Shu S."/>
            <person name="Lovell J.T."/>
            <person name="Sreedasyam A."/>
            <person name="Maumus F."/>
            <person name="Tiley G.P."/>
            <person name="Fernandez-Pozo N."/>
            <person name="Barry K."/>
            <person name="Chen C."/>
            <person name="Wang M."/>
            <person name="Lipzen A."/>
            <person name="Daum C."/>
            <person name="Saski C.A."/>
            <person name="Payton A.C."/>
            <person name="Mcbreen J.C."/>
            <person name="Conrad R.E."/>
            <person name="Kollar L.M."/>
            <person name="Olsson S."/>
            <person name="Huttunen S."/>
            <person name="Landis J.B."/>
            <person name="Wickett N.J."/>
            <person name="Johnson M.G."/>
            <person name="Rensing S.A."/>
            <person name="Grimwood J."/>
            <person name="Schmutz J."/>
            <person name="Mcdaniel S.F."/>
        </authorList>
    </citation>
    <scope>NUCLEOTIDE SEQUENCE</scope>
    <source>
        <strain evidence="2">R40</strain>
    </source>
</reference>
<keyword evidence="3" id="KW-1185">Reference proteome</keyword>
<feature type="compositionally biased region" description="Basic residues" evidence="1">
    <location>
        <begin position="1"/>
        <end position="19"/>
    </location>
</feature>
<dbReference type="Proteomes" id="UP000822688">
    <property type="component" value="Chromosome 3"/>
</dbReference>
<evidence type="ECO:0000256" key="1">
    <source>
        <dbReference type="SAM" id="MobiDB-lite"/>
    </source>
</evidence>
<feature type="compositionally biased region" description="Low complexity" evidence="1">
    <location>
        <begin position="148"/>
        <end position="160"/>
    </location>
</feature>
<comment type="caution">
    <text evidence="2">The sequence shown here is derived from an EMBL/GenBank/DDBJ whole genome shotgun (WGS) entry which is preliminary data.</text>
</comment>
<feature type="region of interest" description="Disordered" evidence="1">
    <location>
        <begin position="1"/>
        <end position="26"/>
    </location>
</feature>